<feature type="chain" id="PRO_5025582395" evidence="2">
    <location>
        <begin position="21"/>
        <end position="527"/>
    </location>
</feature>
<keyword evidence="1" id="KW-1133">Transmembrane helix</keyword>
<dbReference type="Proteomes" id="UP000799538">
    <property type="component" value="Unassembled WGS sequence"/>
</dbReference>
<evidence type="ECO:0000313" key="3">
    <source>
        <dbReference type="EMBL" id="KAF2227585.1"/>
    </source>
</evidence>
<accession>A0A6A6GPB5</accession>
<evidence type="ECO:0000256" key="2">
    <source>
        <dbReference type="SAM" id="SignalP"/>
    </source>
</evidence>
<dbReference type="PANTHER" id="PTHR35340:SF5">
    <property type="entry name" value="ASST-DOMAIN-CONTAINING PROTEIN"/>
    <property type="match status" value="1"/>
</dbReference>
<dbReference type="EMBL" id="ML992501">
    <property type="protein sequence ID" value="KAF2227585.1"/>
    <property type="molecule type" value="Genomic_DNA"/>
</dbReference>
<dbReference type="InterPro" id="IPR039535">
    <property type="entry name" value="ASST-like"/>
</dbReference>
<gene>
    <name evidence="3" type="ORF">BDZ85DRAFT_271192</name>
</gene>
<sequence>MHALIKSALVTLALLLPAAGAQITSLTPPPPWDIRTGPYSFSEYHTTDLPCPTIRSTYDCPACANGLFSFITPRGYSISSPSVAIYDDRSQLVWLKETDGQAYDLKVQEVEGRQYLTYWTGDDRVRGHGSGEWVVLDSSYEEQGRIGALNGLTADLHELVITPEGTALLTVYEARKVPSHAVEENERETVHIWDCLFQEIDPVRNTLIFQWRASDHYSISDTFHDQLDTGTADDPFDWFHINSVQKDVLGNYLISARYTHSITYIEGKTGRVLWILGGKRNYFKDLSGGAFPQTMHELVEDQSMMLHKRQKQLYPATRDSSLNTQERSGLSPDRDYTARLVRTYVHTENISSSSQGSMQLIESPTLGEDPTVLIGYGFNATGDVQSYRTFQNRWIGRPNTDPTITLSANCSEDAIFVSWNGATEVRQWLLQTSMNPDGQHWLRRTWRDIISVERESFETRIDFDGRIAKHLPKQAAVTAIHTHKLFIFTNIVIPCLALLAVVGCFLTSCIRLFKRGQYQNGPLLRAY</sequence>
<proteinExistence type="predicted"/>
<dbReference type="Pfam" id="PF14269">
    <property type="entry name" value="Arylsulfotran_2"/>
    <property type="match status" value="1"/>
</dbReference>
<organism evidence="3 4">
    <name type="scientific">Elsinoe ampelina</name>
    <dbReference type="NCBI Taxonomy" id="302913"/>
    <lineage>
        <taxon>Eukaryota</taxon>
        <taxon>Fungi</taxon>
        <taxon>Dikarya</taxon>
        <taxon>Ascomycota</taxon>
        <taxon>Pezizomycotina</taxon>
        <taxon>Dothideomycetes</taxon>
        <taxon>Dothideomycetidae</taxon>
        <taxon>Myriangiales</taxon>
        <taxon>Elsinoaceae</taxon>
        <taxon>Elsinoe</taxon>
    </lineage>
</organism>
<dbReference type="PANTHER" id="PTHR35340">
    <property type="entry name" value="PQQ ENZYME REPEAT PROTEIN-RELATED"/>
    <property type="match status" value="1"/>
</dbReference>
<reference evidence="4" key="1">
    <citation type="journal article" date="2020" name="Stud. Mycol.">
        <title>101 Dothideomycetes genomes: A test case for predicting lifestyles and emergence of pathogens.</title>
        <authorList>
            <person name="Haridas S."/>
            <person name="Albert R."/>
            <person name="Binder M."/>
            <person name="Bloem J."/>
            <person name="LaButti K."/>
            <person name="Salamov A."/>
            <person name="Andreopoulos B."/>
            <person name="Baker S."/>
            <person name="Barry K."/>
            <person name="Bills G."/>
            <person name="Bluhm B."/>
            <person name="Cannon C."/>
            <person name="Castanera R."/>
            <person name="Culley D."/>
            <person name="Daum C."/>
            <person name="Ezra D."/>
            <person name="Gonzalez J."/>
            <person name="Henrissat B."/>
            <person name="Kuo A."/>
            <person name="Liang C."/>
            <person name="Lipzen A."/>
            <person name="Lutzoni F."/>
            <person name="Magnuson J."/>
            <person name="Mondo S."/>
            <person name="Nolan M."/>
            <person name="Ohm R."/>
            <person name="Pangilinan J."/>
            <person name="Park H.-J."/>
            <person name="Ramirez L."/>
            <person name="Alfaro M."/>
            <person name="Sun H."/>
            <person name="Tritt A."/>
            <person name="Yoshinaga Y."/>
            <person name="Zwiers L.-H."/>
            <person name="Turgeon B."/>
            <person name="Goodwin S."/>
            <person name="Spatafora J."/>
            <person name="Crous P."/>
            <person name="Grigoriev I."/>
        </authorList>
    </citation>
    <scope>NUCLEOTIDE SEQUENCE [LARGE SCALE GENOMIC DNA]</scope>
    <source>
        <strain evidence="4">CECT 20119</strain>
    </source>
</reference>
<keyword evidence="4" id="KW-1185">Reference proteome</keyword>
<evidence type="ECO:0000313" key="4">
    <source>
        <dbReference type="Proteomes" id="UP000799538"/>
    </source>
</evidence>
<protein>
    <submittedName>
        <fullName evidence="3">ASST-domain-containing protein</fullName>
    </submittedName>
</protein>
<feature type="signal peptide" evidence="2">
    <location>
        <begin position="1"/>
        <end position="20"/>
    </location>
</feature>
<keyword evidence="1" id="KW-0472">Membrane</keyword>
<evidence type="ECO:0000256" key="1">
    <source>
        <dbReference type="SAM" id="Phobius"/>
    </source>
</evidence>
<feature type="transmembrane region" description="Helical" evidence="1">
    <location>
        <begin position="491"/>
        <end position="513"/>
    </location>
</feature>
<dbReference type="OrthoDB" id="5427350at2759"/>
<keyword evidence="2" id="KW-0732">Signal</keyword>
<name>A0A6A6GPB5_9PEZI</name>
<keyword evidence="1" id="KW-0812">Transmembrane</keyword>
<dbReference type="AlphaFoldDB" id="A0A6A6GPB5"/>
<dbReference type="InterPro" id="IPR053143">
    <property type="entry name" value="Arylsulfate_ST"/>
</dbReference>